<feature type="transmembrane region" description="Helical" evidence="1">
    <location>
        <begin position="284"/>
        <end position="305"/>
    </location>
</feature>
<protein>
    <submittedName>
        <fullName evidence="3">MFS transporter</fullName>
    </submittedName>
</protein>
<dbReference type="RefSeq" id="WP_279529952.1">
    <property type="nucleotide sequence ID" value="NZ_CP122312.1"/>
</dbReference>
<sequence length="400" mass="40087">METDTESGASGPTRSWPAVGTVAGWQVVASICYYATFAATAGIKAEFGLSRFQVGIVIATLTLGYTLFLFPAGALVDAFGDRPAMVGGLLGLGLGALGVAAAPTNGFLVLLGAVFVLGAAYSGAMPSTNRAVADRAPRGRYNLSVGLKQVGVTAGSAVAALLVTGFAAIGFSWRAGFVAAALCSFAVAVGFALRYRGTGGSGELTIPEVSLLVQNRSLRRLVAVGFFLGASVFTATGYVVPYLDESVGFSVGVAGLVLALMQVTGSAGRIVAGSLADRLPWGSASASLAVLGGQAVGAAVLLWLLPLFEGVAVYVAFAALGVVVLGGTGLYHGALVVIAADERSGAATAAGQTTINLGGLVVPPVFGLVADHGGYEAAWPVLGACMAAAFLLTVFVRRTV</sequence>
<comment type="caution">
    <text evidence="3">The sequence shown here is derived from an EMBL/GenBank/DDBJ whole genome shotgun (WGS) entry which is preliminary data.</text>
</comment>
<feature type="transmembrane region" description="Helical" evidence="1">
    <location>
        <begin position="107"/>
        <end position="124"/>
    </location>
</feature>
<keyword evidence="1" id="KW-1133">Transmembrane helix</keyword>
<dbReference type="Pfam" id="PF07690">
    <property type="entry name" value="MFS_1"/>
    <property type="match status" value="1"/>
</dbReference>
<evidence type="ECO:0000313" key="4">
    <source>
        <dbReference type="Proteomes" id="UP001596447"/>
    </source>
</evidence>
<dbReference type="Gene3D" id="1.20.1250.20">
    <property type="entry name" value="MFS general substrate transporter like domains"/>
    <property type="match status" value="2"/>
</dbReference>
<evidence type="ECO:0000313" key="3">
    <source>
        <dbReference type="EMBL" id="MFC7200032.1"/>
    </source>
</evidence>
<feature type="transmembrane region" description="Helical" evidence="1">
    <location>
        <begin position="378"/>
        <end position="396"/>
    </location>
</feature>
<accession>A0ABD5Z466</accession>
<keyword evidence="1" id="KW-0812">Transmembrane</keyword>
<dbReference type="PROSITE" id="PS50850">
    <property type="entry name" value="MFS"/>
    <property type="match status" value="1"/>
</dbReference>
<dbReference type="Proteomes" id="UP001596447">
    <property type="component" value="Unassembled WGS sequence"/>
</dbReference>
<evidence type="ECO:0000256" key="1">
    <source>
        <dbReference type="SAM" id="Phobius"/>
    </source>
</evidence>
<feature type="transmembrane region" description="Helical" evidence="1">
    <location>
        <begin position="145"/>
        <end position="169"/>
    </location>
</feature>
<feature type="transmembrane region" description="Helical" evidence="1">
    <location>
        <begin position="249"/>
        <end position="272"/>
    </location>
</feature>
<dbReference type="EMBL" id="JBHTAR010000011">
    <property type="protein sequence ID" value="MFC7200032.1"/>
    <property type="molecule type" value="Genomic_DNA"/>
</dbReference>
<dbReference type="InterPro" id="IPR011701">
    <property type="entry name" value="MFS"/>
</dbReference>
<dbReference type="InterPro" id="IPR036259">
    <property type="entry name" value="MFS_trans_sf"/>
</dbReference>
<dbReference type="AlphaFoldDB" id="A0ABD5Z466"/>
<organism evidence="3 4">
    <name type="scientific">Halospeciosus flavus</name>
    <dbReference type="NCBI Taxonomy" id="3032283"/>
    <lineage>
        <taxon>Archaea</taxon>
        <taxon>Methanobacteriati</taxon>
        <taxon>Methanobacteriota</taxon>
        <taxon>Stenosarchaea group</taxon>
        <taxon>Halobacteria</taxon>
        <taxon>Halobacteriales</taxon>
        <taxon>Halobacteriaceae</taxon>
        <taxon>Halospeciosus</taxon>
    </lineage>
</organism>
<feature type="domain" description="Major facilitator superfamily (MFS) profile" evidence="2">
    <location>
        <begin position="1"/>
        <end position="400"/>
    </location>
</feature>
<gene>
    <name evidence="3" type="ORF">ACFQJ9_11540</name>
</gene>
<name>A0ABD5Z466_9EURY</name>
<feature type="transmembrane region" description="Helical" evidence="1">
    <location>
        <begin position="54"/>
        <end position="76"/>
    </location>
</feature>
<evidence type="ECO:0000259" key="2">
    <source>
        <dbReference type="PROSITE" id="PS50850"/>
    </source>
</evidence>
<keyword evidence="1" id="KW-0472">Membrane</keyword>
<dbReference type="SUPFAM" id="SSF103473">
    <property type="entry name" value="MFS general substrate transporter"/>
    <property type="match status" value="1"/>
</dbReference>
<dbReference type="InterPro" id="IPR020846">
    <property type="entry name" value="MFS_dom"/>
</dbReference>
<dbReference type="PANTHER" id="PTHR23527">
    <property type="entry name" value="BLL3282 PROTEIN"/>
    <property type="match status" value="1"/>
</dbReference>
<keyword evidence="4" id="KW-1185">Reference proteome</keyword>
<dbReference type="PANTHER" id="PTHR23527:SF1">
    <property type="entry name" value="BLL3282 PROTEIN"/>
    <property type="match status" value="1"/>
</dbReference>
<reference evidence="3 4" key="1">
    <citation type="journal article" date="2019" name="Int. J. Syst. Evol. Microbiol.">
        <title>The Global Catalogue of Microorganisms (GCM) 10K type strain sequencing project: providing services to taxonomists for standard genome sequencing and annotation.</title>
        <authorList>
            <consortium name="The Broad Institute Genomics Platform"/>
            <consortium name="The Broad Institute Genome Sequencing Center for Infectious Disease"/>
            <person name="Wu L."/>
            <person name="Ma J."/>
        </authorList>
    </citation>
    <scope>NUCLEOTIDE SEQUENCE [LARGE SCALE GENOMIC DNA]</scope>
    <source>
        <strain evidence="3 4">XZGYJ-43</strain>
    </source>
</reference>
<feature type="transmembrane region" description="Helical" evidence="1">
    <location>
        <begin position="346"/>
        <end position="366"/>
    </location>
</feature>
<feature type="transmembrane region" description="Helical" evidence="1">
    <location>
        <begin position="175"/>
        <end position="193"/>
    </location>
</feature>
<feature type="transmembrane region" description="Helical" evidence="1">
    <location>
        <begin position="311"/>
        <end position="339"/>
    </location>
</feature>
<feature type="transmembrane region" description="Helical" evidence="1">
    <location>
        <begin position="221"/>
        <end position="243"/>
    </location>
</feature>
<dbReference type="InterPro" id="IPR052952">
    <property type="entry name" value="MFS-Transporter"/>
</dbReference>
<proteinExistence type="predicted"/>